<dbReference type="InterPro" id="IPR055219">
    <property type="entry name" value="MinC_N_1"/>
</dbReference>
<evidence type="ECO:0000259" key="8">
    <source>
        <dbReference type="Pfam" id="PF22642"/>
    </source>
</evidence>
<dbReference type="Gene3D" id="2.160.20.70">
    <property type="match status" value="1"/>
</dbReference>
<evidence type="ECO:0000256" key="5">
    <source>
        <dbReference type="ARBA" id="ARBA00046874"/>
    </source>
</evidence>
<evidence type="ECO:0000313" key="9">
    <source>
        <dbReference type="EMBL" id="TWI57107.1"/>
    </source>
</evidence>
<evidence type="ECO:0000256" key="4">
    <source>
        <dbReference type="ARBA" id="ARBA00023306"/>
    </source>
</evidence>
<dbReference type="AlphaFoldDB" id="A0A562QK16"/>
<dbReference type="EMBL" id="VLKZ01000004">
    <property type="protein sequence ID" value="TWI57107.1"/>
    <property type="molecule type" value="Genomic_DNA"/>
</dbReference>
<dbReference type="InterPro" id="IPR005526">
    <property type="entry name" value="Septum_form_inhib_MinC_C"/>
</dbReference>
<feature type="domain" description="Septum formation inhibitor MinC C-terminal" evidence="7">
    <location>
        <begin position="112"/>
        <end position="201"/>
    </location>
</feature>
<evidence type="ECO:0000256" key="3">
    <source>
        <dbReference type="ARBA" id="ARBA00023210"/>
    </source>
</evidence>
<accession>A0A562QK16</accession>
<dbReference type="GO" id="GO:0000902">
    <property type="term" value="P:cell morphogenesis"/>
    <property type="evidence" value="ECO:0007669"/>
    <property type="project" value="InterPro"/>
</dbReference>
<dbReference type="Pfam" id="PF03775">
    <property type="entry name" value="MinC_C"/>
    <property type="match status" value="1"/>
</dbReference>
<comment type="caution">
    <text evidence="9">The sequence shown here is derived from an EMBL/GenBank/DDBJ whole genome shotgun (WGS) entry which is preliminary data.</text>
</comment>
<gene>
    <name evidence="6" type="primary">minC</name>
    <name evidence="9" type="ORF">IQ10_01810</name>
</gene>
<sequence>MNTLMAQKKQYVTIKGTKEGLIFLLDDRCSYESLVEELMEKLSSKHYQDSEGRDILVKVDVGYRYLQKNQREELEHIITDGRNLAVDQFESHVLSKKEAEQMRQESQTVTLTRIIRSGQIIKVNGDVLLIGDVNPGGAIMATGNICVLGALRGIAHAGFQGNERAVITASLMAPAQLRIAEIIKQFDADQDSEQLMASAYLDERVSLQIGRVQQLVQTHPELAKFEEQLLD</sequence>
<dbReference type="InterPro" id="IPR013033">
    <property type="entry name" value="MinC"/>
</dbReference>
<dbReference type="Gene3D" id="3.30.160.540">
    <property type="match status" value="1"/>
</dbReference>
<protein>
    <recommendedName>
        <fullName evidence="6">Probable septum site-determining protein MinC</fullName>
    </recommendedName>
</protein>
<name>A0A562QK16_9BACI</name>
<evidence type="ECO:0000256" key="1">
    <source>
        <dbReference type="ARBA" id="ARBA00006291"/>
    </source>
</evidence>
<keyword evidence="3 6" id="KW-0717">Septation</keyword>
<organism evidence="9 10">
    <name type="scientific">Halalkalibacter nanhaiisediminis</name>
    <dbReference type="NCBI Taxonomy" id="688079"/>
    <lineage>
        <taxon>Bacteria</taxon>
        <taxon>Bacillati</taxon>
        <taxon>Bacillota</taxon>
        <taxon>Bacilli</taxon>
        <taxon>Bacillales</taxon>
        <taxon>Bacillaceae</taxon>
        <taxon>Halalkalibacter</taxon>
    </lineage>
</organism>
<dbReference type="Proteomes" id="UP000315711">
    <property type="component" value="Unassembled WGS sequence"/>
</dbReference>
<evidence type="ECO:0000256" key="2">
    <source>
        <dbReference type="ARBA" id="ARBA00022618"/>
    </source>
</evidence>
<comment type="similarity">
    <text evidence="1 6">Belongs to the MinC family.</text>
</comment>
<proteinExistence type="inferred from homology"/>
<evidence type="ECO:0000256" key="6">
    <source>
        <dbReference type="HAMAP-Rule" id="MF_00267"/>
    </source>
</evidence>
<keyword evidence="4 6" id="KW-0131">Cell cycle</keyword>
<dbReference type="InterPro" id="IPR016098">
    <property type="entry name" value="CAP/MinC_C"/>
</dbReference>
<dbReference type="GO" id="GO:0000917">
    <property type="term" value="P:division septum assembly"/>
    <property type="evidence" value="ECO:0007669"/>
    <property type="project" value="UniProtKB-KW"/>
</dbReference>
<evidence type="ECO:0000259" key="7">
    <source>
        <dbReference type="Pfam" id="PF03775"/>
    </source>
</evidence>
<feature type="domain" description="Septum site-determining protein MinC N-terminal" evidence="8">
    <location>
        <begin position="12"/>
        <end position="89"/>
    </location>
</feature>
<dbReference type="Pfam" id="PF22642">
    <property type="entry name" value="MinC_N_1"/>
    <property type="match status" value="1"/>
</dbReference>
<dbReference type="HAMAP" id="MF_00267">
    <property type="entry name" value="MinC"/>
    <property type="match status" value="1"/>
</dbReference>
<keyword evidence="2 6" id="KW-0132">Cell division</keyword>
<comment type="function">
    <text evidence="6">Cell division inhibitor that blocks the formation of polar Z ring septums. Rapidly oscillates between the poles of the cell to destabilize FtsZ filaments that have formed before they mature into polar Z rings. Prevents FtsZ polymerization.</text>
</comment>
<dbReference type="SUPFAM" id="SSF63848">
    <property type="entry name" value="Cell-division inhibitor MinC, C-terminal domain"/>
    <property type="match status" value="1"/>
</dbReference>
<dbReference type="PANTHER" id="PTHR34108:SF1">
    <property type="entry name" value="SEPTUM SITE-DETERMINING PROTEIN MINC"/>
    <property type="match status" value="1"/>
</dbReference>
<reference evidence="9 10" key="1">
    <citation type="journal article" date="2015" name="Stand. Genomic Sci.">
        <title>Genomic Encyclopedia of Bacterial and Archaeal Type Strains, Phase III: the genomes of soil and plant-associated and newly described type strains.</title>
        <authorList>
            <person name="Whitman W.B."/>
            <person name="Woyke T."/>
            <person name="Klenk H.P."/>
            <person name="Zhou Y."/>
            <person name="Lilburn T.G."/>
            <person name="Beck B.J."/>
            <person name="De Vos P."/>
            <person name="Vandamme P."/>
            <person name="Eisen J.A."/>
            <person name="Garrity G."/>
            <person name="Hugenholtz P."/>
            <person name="Kyrpides N.C."/>
        </authorList>
    </citation>
    <scope>NUCLEOTIDE SEQUENCE [LARGE SCALE GENOMIC DNA]</scope>
    <source>
        <strain evidence="9 10">CGMCC 1.10116</strain>
    </source>
</reference>
<dbReference type="GO" id="GO:1901891">
    <property type="term" value="P:regulation of cell septum assembly"/>
    <property type="evidence" value="ECO:0007669"/>
    <property type="project" value="InterPro"/>
</dbReference>
<comment type="subunit">
    <text evidence="5 6">Interacts with MinD and FtsZ.</text>
</comment>
<keyword evidence="10" id="KW-1185">Reference proteome</keyword>
<dbReference type="NCBIfam" id="TIGR01222">
    <property type="entry name" value="minC"/>
    <property type="match status" value="1"/>
</dbReference>
<dbReference type="PANTHER" id="PTHR34108">
    <property type="entry name" value="SEPTUM SITE-DETERMINING PROTEIN MINC"/>
    <property type="match status" value="1"/>
</dbReference>
<evidence type="ECO:0000313" key="10">
    <source>
        <dbReference type="Proteomes" id="UP000315711"/>
    </source>
</evidence>
<dbReference type="InterPro" id="IPR036145">
    <property type="entry name" value="MinC_C_sf"/>
</dbReference>